<evidence type="ECO:0000313" key="6">
    <source>
        <dbReference type="EMBL" id="GJJ10827.1"/>
    </source>
</evidence>
<keyword evidence="7" id="KW-1185">Reference proteome</keyword>
<dbReference type="InterPro" id="IPR016161">
    <property type="entry name" value="Ald_DH/histidinol_DH"/>
</dbReference>
<dbReference type="GO" id="GO:0005737">
    <property type="term" value="C:cytoplasm"/>
    <property type="evidence" value="ECO:0007669"/>
    <property type="project" value="TreeGrafter"/>
</dbReference>
<proteinExistence type="inferred from homology"/>
<dbReference type="PANTHER" id="PTHR43570:SF16">
    <property type="entry name" value="ALDEHYDE DEHYDROGENASE TYPE III, ISOFORM Q"/>
    <property type="match status" value="1"/>
</dbReference>
<evidence type="ECO:0000313" key="7">
    <source>
        <dbReference type="Proteomes" id="UP001050691"/>
    </source>
</evidence>
<keyword evidence="2 4" id="KW-0560">Oxidoreductase</keyword>
<evidence type="ECO:0000256" key="2">
    <source>
        <dbReference type="ARBA" id="ARBA00023002"/>
    </source>
</evidence>
<dbReference type="AlphaFoldDB" id="A0AAV5AB72"/>
<sequence>MASPKYTSLEEIDKIYTTLNESFRSGKTKSIEFRKDQLLKFAYMFSDNINNFVETLKQDIGRPSLEALLYVLVFHLRPSVLNDFRSSDAQTPIGEALWAYQNLDTWIQPEPVEHLPTEAIFNPVMQKMPKGVSLVITAYNYPLHTLRGMVGAIAAGCPVVLKPSDLLPATSALLAEVFPKYLDELLTKRWGHRKLLIIHRKRVFLTKVLPVMFVGSNKVGTIVATAAGKTLTPITLELGGKNPCFVHSSADMNAAAKRILWGSMFNGGQTCLSPDFVVVLEKDKEFFMTALLKTYDEFYGPGTGNPRNSISHLKPGRTFERVSNLLRRTKGTIVAGGEIDIKEKYIAPTIVTGVNWEDSLMEEEIFGPILPIVAVPNYEIAIEKIQQM</sequence>
<dbReference type="InterPro" id="IPR029510">
    <property type="entry name" value="Ald_DH_CS_GLU"/>
</dbReference>
<feature type="domain" description="Aldehyde dehydrogenase" evidence="5">
    <location>
        <begin position="7"/>
        <end position="384"/>
    </location>
</feature>
<organism evidence="6 7">
    <name type="scientific">Clathrus columnatus</name>
    <dbReference type="NCBI Taxonomy" id="1419009"/>
    <lineage>
        <taxon>Eukaryota</taxon>
        <taxon>Fungi</taxon>
        <taxon>Dikarya</taxon>
        <taxon>Basidiomycota</taxon>
        <taxon>Agaricomycotina</taxon>
        <taxon>Agaricomycetes</taxon>
        <taxon>Phallomycetidae</taxon>
        <taxon>Phallales</taxon>
        <taxon>Clathraceae</taxon>
        <taxon>Clathrus</taxon>
    </lineage>
</organism>
<dbReference type="Proteomes" id="UP001050691">
    <property type="component" value="Unassembled WGS sequence"/>
</dbReference>
<evidence type="ECO:0000256" key="1">
    <source>
        <dbReference type="ARBA" id="ARBA00009986"/>
    </source>
</evidence>
<dbReference type="EMBL" id="BPWL01000005">
    <property type="protein sequence ID" value="GJJ10827.1"/>
    <property type="molecule type" value="Genomic_DNA"/>
</dbReference>
<comment type="caution">
    <text evidence="6">The sequence shown here is derived from an EMBL/GenBank/DDBJ whole genome shotgun (WGS) entry which is preliminary data.</text>
</comment>
<name>A0AAV5AB72_9AGAM</name>
<gene>
    <name evidence="6" type="ORF">Clacol_005055</name>
</gene>
<dbReference type="GO" id="GO:0006081">
    <property type="term" value="P:aldehyde metabolic process"/>
    <property type="evidence" value="ECO:0007669"/>
    <property type="project" value="InterPro"/>
</dbReference>
<comment type="similarity">
    <text evidence="1 4">Belongs to the aldehyde dehydrogenase family.</text>
</comment>
<dbReference type="InterPro" id="IPR015590">
    <property type="entry name" value="Aldehyde_DH_dom"/>
</dbReference>
<dbReference type="PROSITE" id="PS00687">
    <property type="entry name" value="ALDEHYDE_DEHYDR_GLU"/>
    <property type="match status" value="1"/>
</dbReference>
<dbReference type="PANTHER" id="PTHR43570">
    <property type="entry name" value="ALDEHYDE DEHYDROGENASE"/>
    <property type="match status" value="1"/>
</dbReference>
<dbReference type="InterPro" id="IPR012394">
    <property type="entry name" value="Aldehyde_DH_NAD(P)"/>
</dbReference>
<reference evidence="6" key="1">
    <citation type="submission" date="2021-10" db="EMBL/GenBank/DDBJ databases">
        <title>De novo Genome Assembly of Clathrus columnatus (Basidiomycota, Fungi) Using Illumina and Nanopore Sequence Data.</title>
        <authorList>
            <person name="Ogiso-Tanaka E."/>
            <person name="Itagaki H."/>
            <person name="Hosoya T."/>
            <person name="Hosaka K."/>
        </authorList>
    </citation>
    <scope>NUCLEOTIDE SEQUENCE</scope>
    <source>
        <strain evidence="6">MO-923</strain>
    </source>
</reference>
<feature type="active site" evidence="3">
    <location>
        <position position="237"/>
    </location>
</feature>
<evidence type="ECO:0000256" key="3">
    <source>
        <dbReference type="PROSITE-ProRule" id="PRU10007"/>
    </source>
</evidence>
<accession>A0AAV5AB72</accession>
<evidence type="ECO:0000259" key="5">
    <source>
        <dbReference type="Pfam" id="PF00171"/>
    </source>
</evidence>
<dbReference type="SUPFAM" id="SSF53720">
    <property type="entry name" value="ALDH-like"/>
    <property type="match status" value="1"/>
</dbReference>
<dbReference type="InterPro" id="IPR016163">
    <property type="entry name" value="Ald_DH_C"/>
</dbReference>
<dbReference type="Pfam" id="PF00171">
    <property type="entry name" value="Aldedh"/>
    <property type="match status" value="1"/>
</dbReference>
<protein>
    <recommendedName>
        <fullName evidence="5">Aldehyde dehydrogenase domain-containing protein</fullName>
    </recommendedName>
</protein>
<dbReference type="Gene3D" id="3.40.309.10">
    <property type="entry name" value="Aldehyde Dehydrogenase, Chain A, domain 2"/>
    <property type="match status" value="1"/>
</dbReference>
<dbReference type="GO" id="GO:0004029">
    <property type="term" value="F:aldehyde dehydrogenase (NAD+) activity"/>
    <property type="evidence" value="ECO:0007669"/>
    <property type="project" value="TreeGrafter"/>
</dbReference>
<evidence type="ECO:0000256" key="4">
    <source>
        <dbReference type="RuleBase" id="RU003345"/>
    </source>
</evidence>
<dbReference type="InterPro" id="IPR016162">
    <property type="entry name" value="Ald_DH_N"/>
</dbReference>
<dbReference type="Gene3D" id="3.40.605.10">
    <property type="entry name" value="Aldehyde Dehydrogenase, Chain A, domain 1"/>
    <property type="match status" value="1"/>
</dbReference>